<evidence type="ECO:0000256" key="13">
    <source>
        <dbReference type="ARBA" id="ARBA00023224"/>
    </source>
</evidence>
<keyword evidence="11 17" id="KW-0675">Receptor</keyword>
<evidence type="ECO:0000256" key="4">
    <source>
        <dbReference type="ARBA" id="ARBA00022475"/>
    </source>
</evidence>
<dbReference type="Gene3D" id="1.20.1070.10">
    <property type="entry name" value="Rhodopsin 7-helix transmembrane proteins"/>
    <property type="match status" value="1"/>
</dbReference>
<dbReference type="Proteomes" id="UP001152320">
    <property type="component" value="Chromosome 8"/>
</dbReference>
<evidence type="ECO:0000259" key="16">
    <source>
        <dbReference type="PROSITE" id="PS50262"/>
    </source>
</evidence>
<evidence type="ECO:0000256" key="8">
    <source>
        <dbReference type="ARBA" id="ARBA00023069"/>
    </source>
</evidence>
<dbReference type="EMBL" id="JAIZAY010000008">
    <property type="protein sequence ID" value="KAJ8037524.1"/>
    <property type="molecule type" value="Genomic_DNA"/>
</dbReference>
<keyword evidence="5 15" id="KW-0812">Transmembrane</keyword>
<feature type="transmembrane region" description="Helical" evidence="15">
    <location>
        <begin position="31"/>
        <end position="59"/>
    </location>
</feature>
<dbReference type="GO" id="GO:0005768">
    <property type="term" value="C:endosome"/>
    <property type="evidence" value="ECO:0007669"/>
    <property type="project" value="TreeGrafter"/>
</dbReference>
<dbReference type="Pfam" id="PF00001">
    <property type="entry name" value="7tm_1"/>
    <property type="match status" value="1"/>
</dbReference>
<proteinExistence type="predicted"/>
<dbReference type="InterPro" id="IPR017452">
    <property type="entry name" value="GPCR_Rhodpsn_7TM"/>
</dbReference>
<dbReference type="GO" id="GO:0060170">
    <property type="term" value="C:ciliary membrane"/>
    <property type="evidence" value="ECO:0007669"/>
    <property type="project" value="UniProtKB-SubCell"/>
</dbReference>
<comment type="caution">
    <text evidence="17">The sequence shown here is derived from an EMBL/GenBank/DDBJ whole genome shotgun (WGS) entry which is preliminary data.</text>
</comment>
<dbReference type="PROSITE" id="PS50262">
    <property type="entry name" value="G_PROTEIN_RECEP_F1_2"/>
    <property type="match status" value="1"/>
</dbReference>
<feature type="domain" description="G-protein coupled receptors family 1 profile" evidence="16">
    <location>
        <begin position="50"/>
        <end position="371"/>
    </location>
</feature>
<protein>
    <submittedName>
        <fullName evidence="17">G-protein coupled receptor No18</fullName>
    </submittedName>
</protein>
<keyword evidence="4" id="KW-1003">Cell membrane</keyword>
<keyword evidence="8" id="KW-0969">Cilium</keyword>
<feature type="transmembrane region" description="Helical" evidence="15">
    <location>
        <begin position="196"/>
        <end position="220"/>
    </location>
</feature>
<evidence type="ECO:0000256" key="7">
    <source>
        <dbReference type="ARBA" id="ARBA00023040"/>
    </source>
</evidence>
<sequence>MEADVSMCIARKHWLVNMTEREGIDYHRHSVLFFVEVLSLLIIMVVANVANISVLIGILRLRTPKTKLGDILVLNLTIADLMASIGSMPFSFLDLFLKGYLICYPSLCTIHASLALFSGFGNFFAVSLISLYRCLRILAPTKIMIRRKHVITMIACAWLFTGVFSIPPVFGSKSGTLYSLGTHHCSPSASVGSTCLYQGLAFLFTYCVTIPTMVISYGLISMEVKKSTKHLIRHRRGKYTVPCDEKLQEVEGASLPGKDTTHNETSLGVSTSGDNLGTGYEDSYGENVSQKYDLCTVQMGKSGKRRKTSKKMNVQNKVALAGALLILTTVICWTPYIMVHWCALQITPSHSLEVFTMWLAYTNAALDPIIYTAFNKELRSAIIRPVRLLKCNH</sequence>
<dbReference type="CDD" id="cd00637">
    <property type="entry name" value="7tm_classA_rhodopsin-like"/>
    <property type="match status" value="1"/>
</dbReference>
<dbReference type="SUPFAM" id="SSF81321">
    <property type="entry name" value="Family A G protein-coupled receptor-like"/>
    <property type="match status" value="1"/>
</dbReference>
<evidence type="ECO:0000256" key="9">
    <source>
        <dbReference type="ARBA" id="ARBA00023136"/>
    </source>
</evidence>
<organism evidence="17 18">
    <name type="scientific">Holothuria leucospilota</name>
    <name type="common">Black long sea cucumber</name>
    <name type="synonym">Mertensiothuria leucospilota</name>
    <dbReference type="NCBI Taxonomy" id="206669"/>
    <lineage>
        <taxon>Eukaryota</taxon>
        <taxon>Metazoa</taxon>
        <taxon>Echinodermata</taxon>
        <taxon>Eleutherozoa</taxon>
        <taxon>Echinozoa</taxon>
        <taxon>Holothuroidea</taxon>
        <taxon>Aspidochirotacea</taxon>
        <taxon>Aspidochirotida</taxon>
        <taxon>Holothuriidae</taxon>
        <taxon>Holothuria</taxon>
    </lineage>
</organism>
<dbReference type="GO" id="GO:0004930">
    <property type="term" value="F:G protein-coupled receptor activity"/>
    <property type="evidence" value="ECO:0007669"/>
    <property type="project" value="UniProtKB-KW"/>
</dbReference>
<keyword evidence="6 15" id="KW-1133">Transmembrane helix</keyword>
<reference evidence="17" key="1">
    <citation type="submission" date="2021-10" db="EMBL/GenBank/DDBJ databases">
        <title>Tropical sea cucumber genome reveals ecological adaptation and Cuvierian tubules defense mechanism.</title>
        <authorList>
            <person name="Chen T."/>
        </authorList>
    </citation>
    <scope>NUCLEOTIDE SEQUENCE</scope>
    <source>
        <strain evidence="17">Nanhai2018</strain>
        <tissue evidence="17">Muscle</tissue>
    </source>
</reference>
<feature type="transmembrane region" description="Helical" evidence="15">
    <location>
        <begin position="150"/>
        <end position="170"/>
    </location>
</feature>
<gene>
    <name evidence="17" type="ORF">HOLleu_18357</name>
</gene>
<evidence type="ECO:0000256" key="5">
    <source>
        <dbReference type="ARBA" id="ARBA00022692"/>
    </source>
</evidence>
<dbReference type="PANTHER" id="PTHR22752:SF10">
    <property type="entry name" value="G-PROTEIN COUPLED RECEPTOR 161"/>
    <property type="match status" value="1"/>
</dbReference>
<evidence type="ECO:0000256" key="10">
    <source>
        <dbReference type="ARBA" id="ARBA00023157"/>
    </source>
</evidence>
<keyword evidence="18" id="KW-1185">Reference proteome</keyword>
<dbReference type="AlphaFoldDB" id="A0A9Q1C3J8"/>
<name>A0A9Q1C3J8_HOLLE</name>
<accession>A0A9Q1C3J8</accession>
<feature type="transmembrane region" description="Helical" evidence="15">
    <location>
        <begin position="104"/>
        <end position="129"/>
    </location>
</feature>
<comment type="subcellular location">
    <subcellularLocation>
        <location evidence="2">Cell membrane</location>
        <topology evidence="2">Multi-pass membrane protein</topology>
    </subcellularLocation>
    <subcellularLocation>
        <location evidence="1">Cell projection</location>
        <location evidence="1">Cilium membrane</location>
    </subcellularLocation>
</comment>
<evidence type="ECO:0000256" key="3">
    <source>
        <dbReference type="ARBA" id="ARBA00022473"/>
    </source>
</evidence>
<feature type="transmembrane region" description="Helical" evidence="15">
    <location>
        <begin position="71"/>
        <end position="92"/>
    </location>
</feature>
<evidence type="ECO:0000256" key="2">
    <source>
        <dbReference type="ARBA" id="ARBA00004651"/>
    </source>
</evidence>
<dbReference type="PRINTS" id="PR00237">
    <property type="entry name" value="GPCRRHODOPSN"/>
</dbReference>
<dbReference type="InterPro" id="IPR000276">
    <property type="entry name" value="GPCR_Rhodpsn"/>
</dbReference>
<evidence type="ECO:0000313" key="17">
    <source>
        <dbReference type="EMBL" id="KAJ8037524.1"/>
    </source>
</evidence>
<keyword evidence="12" id="KW-0325">Glycoprotein</keyword>
<keyword evidence="13" id="KW-0807">Transducer</keyword>
<keyword evidence="3" id="KW-0217">Developmental protein</keyword>
<evidence type="ECO:0000256" key="11">
    <source>
        <dbReference type="ARBA" id="ARBA00023170"/>
    </source>
</evidence>
<evidence type="ECO:0000256" key="1">
    <source>
        <dbReference type="ARBA" id="ARBA00004309"/>
    </source>
</evidence>
<evidence type="ECO:0000256" key="6">
    <source>
        <dbReference type="ARBA" id="ARBA00022989"/>
    </source>
</evidence>
<evidence type="ECO:0000256" key="14">
    <source>
        <dbReference type="ARBA" id="ARBA00023273"/>
    </source>
</evidence>
<feature type="transmembrane region" description="Helical" evidence="15">
    <location>
        <begin position="358"/>
        <end position="374"/>
    </location>
</feature>
<keyword evidence="9 15" id="KW-0472">Membrane</keyword>
<keyword evidence="14" id="KW-0966">Cell projection</keyword>
<dbReference type="PANTHER" id="PTHR22752">
    <property type="entry name" value="G PROTEIN-COUPLED RECEPTOR"/>
    <property type="match status" value="1"/>
</dbReference>
<evidence type="ECO:0000313" key="18">
    <source>
        <dbReference type="Proteomes" id="UP001152320"/>
    </source>
</evidence>
<feature type="transmembrane region" description="Helical" evidence="15">
    <location>
        <begin position="318"/>
        <end position="338"/>
    </location>
</feature>
<evidence type="ECO:0000256" key="12">
    <source>
        <dbReference type="ARBA" id="ARBA00023180"/>
    </source>
</evidence>
<keyword evidence="7" id="KW-0297">G-protein coupled receptor</keyword>
<evidence type="ECO:0000256" key="15">
    <source>
        <dbReference type="SAM" id="Phobius"/>
    </source>
</evidence>
<dbReference type="OrthoDB" id="5957871at2759"/>
<keyword evidence="10" id="KW-1015">Disulfide bond</keyword>